<dbReference type="GeneID" id="54574760"/>
<dbReference type="OrthoDB" id="5426563at2759"/>
<proteinExistence type="predicted"/>
<accession>A0A6A6ILE9</accession>
<evidence type="ECO:0000256" key="1">
    <source>
        <dbReference type="SAM" id="MobiDB-lite"/>
    </source>
</evidence>
<dbReference type="RefSeq" id="XP_033686041.1">
    <property type="nucleotide sequence ID" value="XM_033821430.1"/>
</dbReference>
<feature type="compositionally biased region" description="Basic and acidic residues" evidence="1">
    <location>
        <begin position="561"/>
        <end position="575"/>
    </location>
</feature>
<feature type="region of interest" description="Disordered" evidence="1">
    <location>
        <begin position="1"/>
        <end position="133"/>
    </location>
</feature>
<feature type="compositionally biased region" description="Basic and acidic residues" evidence="1">
    <location>
        <begin position="524"/>
        <end position="546"/>
    </location>
</feature>
<feature type="compositionally biased region" description="Polar residues" evidence="1">
    <location>
        <begin position="484"/>
        <end position="521"/>
    </location>
</feature>
<feature type="region of interest" description="Disordered" evidence="1">
    <location>
        <begin position="615"/>
        <end position="650"/>
    </location>
</feature>
<evidence type="ECO:0000313" key="3">
    <source>
        <dbReference type="Proteomes" id="UP000800094"/>
    </source>
</evidence>
<feature type="region of interest" description="Disordered" evidence="1">
    <location>
        <begin position="150"/>
        <end position="180"/>
    </location>
</feature>
<feature type="compositionally biased region" description="Polar residues" evidence="1">
    <location>
        <begin position="1"/>
        <end position="14"/>
    </location>
</feature>
<feature type="compositionally biased region" description="Basic residues" evidence="1">
    <location>
        <begin position="67"/>
        <end position="84"/>
    </location>
</feature>
<name>A0A6A6ILE9_9PLEO</name>
<dbReference type="EMBL" id="ML987193">
    <property type="protein sequence ID" value="KAF2251037.1"/>
    <property type="molecule type" value="Genomic_DNA"/>
</dbReference>
<organism evidence="2 3">
    <name type="scientific">Trematosphaeria pertusa</name>
    <dbReference type="NCBI Taxonomy" id="390896"/>
    <lineage>
        <taxon>Eukaryota</taxon>
        <taxon>Fungi</taxon>
        <taxon>Dikarya</taxon>
        <taxon>Ascomycota</taxon>
        <taxon>Pezizomycotina</taxon>
        <taxon>Dothideomycetes</taxon>
        <taxon>Pleosporomycetidae</taxon>
        <taxon>Pleosporales</taxon>
        <taxon>Massarineae</taxon>
        <taxon>Trematosphaeriaceae</taxon>
        <taxon>Trematosphaeria</taxon>
    </lineage>
</organism>
<reference evidence="2" key="1">
    <citation type="journal article" date="2020" name="Stud. Mycol.">
        <title>101 Dothideomycetes genomes: a test case for predicting lifestyles and emergence of pathogens.</title>
        <authorList>
            <person name="Haridas S."/>
            <person name="Albert R."/>
            <person name="Binder M."/>
            <person name="Bloem J."/>
            <person name="Labutti K."/>
            <person name="Salamov A."/>
            <person name="Andreopoulos B."/>
            <person name="Baker S."/>
            <person name="Barry K."/>
            <person name="Bills G."/>
            <person name="Bluhm B."/>
            <person name="Cannon C."/>
            <person name="Castanera R."/>
            <person name="Culley D."/>
            <person name="Daum C."/>
            <person name="Ezra D."/>
            <person name="Gonzalez J."/>
            <person name="Henrissat B."/>
            <person name="Kuo A."/>
            <person name="Liang C."/>
            <person name="Lipzen A."/>
            <person name="Lutzoni F."/>
            <person name="Magnuson J."/>
            <person name="Mondo S."/>
            <person name="Nolan M."/>
            <person name="Ohm R."/>
            <person name="Pangilinan J."/>
            <person name="Park H.-J."/>
            <person name="Ramirez L."/>
            <person name="Alfaro M."/>
            <person name="Sun H."/>
            <person name="Tritt A."/>
            <person name="Yoshinaga Y."/>
            <person name="Zwiers L.-H."/>
            <person name="Turgeon B."/>
            <person name="Goodwin S."/>
            <person name="Spatafora J."/>
            <person name="Crous P."/>
            <person name="Grigoriev I."/>
        </authorList>
    </citation>
    <scope>NUCLEOTIDE SEQUENCE</scope>
    <source>
        <strain evidence="2">CBS 122368</strain>
    </source>
</reference>
<sequence length="738" mass="80634">MNWTGGSLQRSKQANKGVVQKQKAHFARARTQLQNAPNAPAASFRPGFFQDEDASVGGRLPPPSSRSVRHTGHSKTLRDRRSRAKSPLIRDEPGAETGTLAEESSRKRRLDATTTTQPAISSGPKREKDATDADAEEGLLEARRRRLLQQGDWAGLTRPKPVSMHFQSSEEKDKIGKRRKIKDHRAATTLQSTRHRLVPRLARDEGSNHPGLYMRGALQNEDIRIRIGTDALANLTPTQRPSAGSRSLGVGVSRDESSDTMLFDNEDLHTAQGQRVQPAPSDDQNPRVFVGVHSRARAAFRRLRGEPTVRSIPPDGEGEVERCLGERNEGEGAGHDCTHYKPSQENTSFGQSSQENDAISGCYITQRIGGVIGPLRLVFNHTSEPQPEIEDAQASDGNATVDTIRAHDSANARPRGKGSGKKHPDFSGAFAHPSGIVDDGPWRSLLPISDNGSSHSSAFDLSLIDKTDTHQHRKPSRDRDSEPTPWSQHATQGEPTCITSSSCVSASLPSITRDSETSATRTRMHNEGKRGRSLAKKDQDESEKLWRRMVFGSDNAPASDTTHDEYGEEQERKSETLIPSSIAVASLSSTPFQSVSGLTSRASDSVRDAASRALLQTSPGSMPPLITSPLPRRNAVGPLQGSREGEESNKALQTAEFSGFGEMSVTHTSLLNNVSYDVDASPSRTSGDLRAFHDGLERRYGCRNDRFGRVQARSEHPSIYEIPVSSEHGLDLVDPDRI</sequence>
<feature type="region of interest" description="Disordered" evidence="1">
    <location>
        <begin position="235"/>
        <end position="256"/>
    </location>
</feature>
<feature type="region of interest" description="Disordered" evidence="1">
    <location>
        <begin position="407"/>
        <end position="439"/>
    </location>
</feature>
<protein>
    <submittedName>
        <fullName evidence="2">Uncharacterized protein</fullName>
    </submittedName>
</protein>
<keyword evidence="3" id="KW-1185">Reference proteome</keyword>
<dbReference type="Proteomes" id="UP000800094">
    <property type="component" value="Unassembled WGS sequence"/>
</dbReference>
<gene>
    <name evidence="2" type="ORF">BU26DRAFT_274936</name>
</gene>
<dbReference type="AlphaFoldDB" id="A0A6A6ILE9"/>
<feature type="region of interest" description="Disordered" evidence="1">
    <location>
        <begin position="465"/>
        <end position="575"/>
    </location>
</feature>
<feature type="compositionally biased region" description="Polar residues" evidence="1">
    <location>
        <begin position="235"/>
        <end position="245"/>
    </location>
</feature>
<evidence type="ECO:0000313" key="2">
    <source>
        <dbReference type="EMBL" id="KAF2251037.1"/>
    </source>
</evidence>